<evidence type="ECO:0000256" key="2">
    <source>
        <dbReference type="ARBA" id="ARBA00022574"/>
    </source>
</evidence>
<dbReference type="SMART" id="SM01167">
    <property type="entry name" value="DUF1900"/>
    <property type="match status" value="1"/>
</dbReference>
<dbReference type="Proteomes" id="UP000515154">
    <property type="component" value="Linkage group LG15"/>
</dbReference>
<feature type="domain" description="DUF1899" evidence="8">
    <location>
        <begin position="24"/>
        <end position="89"/>
    </location>
</feature>
<evidence type="ECO:0000256" key="5">
    <source>
        <dbReference type="ARBA" id="ARBA00023203"/>
    </source>
</evidence>
<feature type="compositionally biased region" description="Low complexity" evidence="7">
    <location>
        <begin position="531"/>
        <end position="547"/>
    </location>
</feature>
<dbReference type="PROSITE" id="PS00678">
    <property type="entry name" value="WD_REPEATS_1"/>
    <property type="match status" value="1"/>
</dbReference>
<dbReference type="PROSITE" id="PS50294">
    <property type="entry name" value="WD_REPEATS_REGION"/>
    <property type="match status" value="2"/>
</dbReference>
<dbReference type="InterPro" id="IPR015048">
    <property type="entry name" value="DUF1899"/>
</dbReference>
<comment type="similarity">
    <text evidence="1">Belongs to the WD repeat coronin family.</text>
</comment>
<dbReference type="PANTHER" id="PTHR10856">
    <property type="entry name" value="CORONIN"/>
    <property type="match status" value="1"/>
</dbReference>
<feature type="repeat" description="WD" evidence="6">
    <location>
        <begin position="147"/>
        <end position="189"/>
    </location>
</feature>
<keyword evidence="4" id="KW-0175">Coiled coil</keyword>
<feature type="compositionally biased region" description="Basic and acidic residues" evidence="7">
    <location>
        <begin position="519"/>
        <end position="528"/>
    </location>
</feature>
<dbReference type="Gene3D" id="2.130.10.10">
    <property type="entry name" value="YVTN repeat-like/Quinoprotein amine dehydrogenase"/>
    <property type="match status" value="1"/>
</dbReference>
<dbReference type="SUPFAM" id="SSF50978">
    <property type="entry name" value="WD40 repeat-like"/>
    <property type="match status" value="1"/>
</dbReference>
<evidence type="ECO:0000256" key="7">
    <source>
        <dbReference type="SAM" id="MobiDB-lite"/>
    </source>
</evidence>
<dbReference type="FunFam" id="2.130.10.10:FF:000502">
    <property type="entry name" value="Coronin"/>
    <property type="match status" value="1"/>
</dbReference>
<keyword evidence="9" id="KW-1185">Reference proteome</keyword>
<dbReference type="Pfam" id="PF08953">
    <property type="entry name" value="DUF1899"/>
    <property type="match status" value="1"/>
</dbReference>
<organism evidence="9 10">
    <name type="scientific">Octopus sinensis</name>
    <name type="common">East Asian common octopus</name>
    <dbReference type="NCBI Taxonomy" id="2607531"/>
    <lineage>
        <taxon>Eukaryota</taxon>
        <taxon>Metazoa</taxon>
        <taxon>Spiralia</taxon>
        <taxon>Lophotrochozoa</taxon>
        <taxon>Mollusca</taxon>
        <taxon>Cephalopoda</taxon>
        <taxon>Coleoidea</taxon>
        <taxon>Octopodiformes</taxon>
        <taxon>Octopoda</taxon>
        <taxon>Incirrata</taxon>
        <taxon>Octopodidae</taxon>
        <taxon>Octopus</taxon>
    </lineage>
</organism>
<evidence type="ECO:0000256" key="4">
    <source>
        <dbReference type="ARBA" id="ARBA00023054"/>
    </source>
</evidence>
<dbReference type="InterPro" id="IPR024977">
    <property type="entry name" value="Apc4-like_WD40_dom"/>
</dbReference>
<evidence type="ECO:0000256" key="6">
    <source>
        <dbReference type="PROSITE-ProRule" id="PRU00221"/>
    </source>
</evidence>
<feature type="repeat" description="WD" evidence="6">
    <location>
        <begin position="190"/>
        <end position="231"/>
    </location>
</feature>
<keyword evidence="5" id="KW-0009">Actin-binding</keyword>
<protein>
    <submittedName>
        <fullName evidence="10">Coronin-2B isoform X1</fullName>
    </submittedName>
</protein>
<evidence type="ECO:0000256" key="1">
    <source>
        <dbReference type="ARBA" id="ARBA00009482"/>
    </source>
</evidence>
<dbReference type="GO" id="GO:0051015">
    <property type="term" value="F:actin filament binding"/>
    <property type="evidence" value="ECO:0007669"/>
    <property type="project" value="TreeGrafter"/>
</dbReference>
<dbReference type="SMART" id="SM01166">
    <property type="entry name" value="DUF1899"/>
    <property type="match status" value="1"/>
</dbReference>
<dbReference type="Pfam" id="PF16300">
    <property type="entry name" value="WD40_4"/>
    <property type="match status" value="1"/>
</dbReference>
<accession>A0A7E6FDN4</accession>
<dbReference type="SMART" id="SM00320">
    <property type="entry name" value="WD40"/>
    <property type="match status" value="3"/>
</dbReference>
<name>A0A7E6FDN4_9MOLL</name>
<dbReference type="RefSeq" id="XP_036365658.1">
    <property type="nucleotide sequence ID" value="XM_036509765.1"/>
</dbReference>
<sequence>MEGPAPASPSKRMKSTGWGLVTMAFRVRSSKYRHIFGSPYRKELCYENVHITRNAHDSNFCAVNPKFLAVVIEASGGGAFLVLPLEKTGRVDINAPKVTGHAGTVLDIKWNPFDDNVIASAADDNTVKVWRIPNTMHSNLTEWAVDLHGHQRKVTNIEWHPTASNIILSTGMDHKCILWNVEQAEPLNIINCHNDTVFSITWNREGSLFATTCKDRKIRVHDPRTAQVAIDGTGHQGVKASKSVFLGDTNRIFTTGFSRSSERQYAIWDVRNMTKSLKTEVVDFSSGILFPFYDHDSKVIFLAGKGDGNIRYYEIVSAAPYCHYLNQFQSSSPQRSLGIMPKRGCDAKRCEIVRFYKLHTAKDLVEPVSMIVPRKSDQFQDDIFPPTASCVPSLTADEWISGQNREPILVSLQDGQMTNCPPITSAKAVQKQDGALKQTPTITTFKAVNRPPLARSSTLPTAQVPPSVNTEINKEPASLKNIKRLSSNDEFVTLSSDPANNTCTIENHGEGDVSTAKESVNKTPEKVMRKSWAPSSNSSSADDVTSNGIVSSSPVDNSLPFDQNLIEGSSQEIADLLQSCHSENLTEIVDAESKIDTKNGLEPENIHSTTAVFKSNVNLTFSSETKSVESDERRIHVKKVWSPTPISPSSLENGTNQLDAELRKAYFQQVEEIKSLKEQMSMKDKRIRQLEEEICSIRQRVNSGESESNC</sequence>
<dbReference type="PROSITE" id="PS50082">
    <property type="entry name" value="WD_REPEATS_2"/>
    <property type="match status" value="3"/>
</dbReference>
<evidence type="ECO:0000259" key="8">
    <source>
        <dbReference type="SMART" id="SM01166"/>
    </source>
</evidence>
<reference evidence="10" key="1">
    <citation type="submission" date="2025-08" db="UniProtKB">
        <authorList>
            <consortium name="RefSeq"/>
        </authorList>
    </citation>
    <scope>IDENTIFICATION</scope>
</reference>
<feature type="region of interest" description="Disordered" evidence="7">
    <location>
        <begin position="504"/>
        <end position="557"/>
    </location>
</feature>
<feature type="repeat" description="WD" evidence="6">
    <location>
        <begin position="98"/>
        <end position="132"/>
    </location>
</feature>
<dbReference type="InterPro" id="IPR015505">
    <property type="entry name" value="Coronin"/>
</dbReference>
<keyword evidence="3" id="KW-0677">Repeat</keyword>
<evidence type="ECO:0000313" key="10">
    <source>
        <dbReference type="RefSeq" id="XP_036365658.1"/>
    </source>
</evidence>
<dbReference type="InterPro" id="IPR015943">
    <property type="entry name" value="WD40/YVTN_repeat-like_dom_sf"/>
</dbReference>
<evidence type="ECO:0000256" key="3">
    <source>
        <dbReference type="ARBA" id="ARBA00022737"/>
    </source>
</evidence>
<keyword evidence="2 6" id="KW-0853">WD repeat</keyword>
<dbReference type="InterPro" id="IPR019775">
    <property type="entry name" value="WD40_repeat_CS"/>
</dbReference>
<dbReference type="AlphaFoldDB" id="A0A7E6FDN4"/>
<dbReference type="InterPro" id="IPR036322">
    <property type="entry name" value="WD40_repeat_dom_sf"/>
</dbReference>
<dbReference type="InterPro" id="IPR001680">
    <property type="entry name" value="WD40_rpt"/>
</dbReference>
<gene>
    <name evidence="10" type="primary">LOC115219788</name>
</gene>
<dbReference type="Pfam" id="PF12894">
    <property type="entry name" value="ANAPC4_WD40"/>
    <property type="match status" value="1"/>
</dbReference>
<proteinExistence type="inferred from homology"/>
<dbReference type="PANTHER" id="PTHR10856:SF44">
    <property type="entry name" value="CORONIN"/>
    <property type="match status" value="1"/>
</dbReference>
<evidence type="ECO:0000313" key="9">
    <source>
        <dbReference type="Proteomes" id="UP000515154"/>
    </source>
</evidence>